<sequence>MARLRRVQAPGEGARSGRMRTDVRNGCLEGSAELKKTKHWGRLRGAGEGARGGCSGTKVSLMQMRHRPPSSAARSDPRSAGTVTPDYRSRALRVSRGRGSDGAN</sequence>
<proteinExistence type="predicted"/>
<dbReference type="EMBL" id="JAINUG010000089">
    <property type="protein sequence ID" value="KAJ8398617.1"/>
    <property type="molecule type" value="Genomic_DNA"/>
</dbReference>
<feature type="compositionally biased region" description="Low complexity" evidence="1">
    <location>
        <begin position="69"/>
        <end position="80"/>
    </location>
</feature>
<accession>A0AAD7SA99</accession>
<evidence type="ECO:0000313" key="3">
    <source>
        <dbReference type="Proteomes" id="UP001221898"/>
    </source>
</evidence>
<evidence type="ECO:0000313" key="2">
    <source>
        <dbReference type="EMBL" id="KAJ8398617.1"/>
    </source>
</evidence>
<gene>
    <name evidence="2" type="ORF">AAFF_G00421450</name>
</gene>
<evidence type="ECO:0000256" key="1">
    <source>
        <dbReference type="SAM" id="MobiDB-lite"/>
    </source>
</evidence>
<dbReference type="Proteomes" id="UP001221898">
    <property type="component" value="Unassembled WGS sequence"/>
</dbReference>
<feature type="region of interest" description="Disordered" evidence="1">
    <location>
        <begin position="1"/>
        <end position="24"/>
    </location>
</feature>
<feature type="region of interest" description="Disordered" evidence="1">
    <location>
        <begin position="64"/>
        <end position="104"/>
    </location>
</feature>
<reference evidence="2" key="1">
    <citation type="journal article" date="2023" name="Science">
        <title>Genome structures resolve the early diversification of teleost fishes.</title>
        <authorList>
            <person name="Parey E."/>
            <person name="Louis A."/>
            <person name="Montfort J."/>
            <person name="Bouchez O."/>
            <person name="Roques C."/>
            <person name="Iampietro C."/>
            <person name="Lluch J."/>
            <person name="Castinel A."/>
            <person name="Donnadieu C."/>
            <person name="Desvignes T."/>
            <person name="Floi Bucao C."/>
            <person name="Jouanno E."/>
            <person name="Wen M."/>
            <person name="Mejri S."/>
            <person name="Dirks R."/>
            <person name="Jansen H."/>
            <person name="Henkel C."/>
            <person name="Chen W.J."/>
            <person name="Zahm M."/>
            <person name="Cabau C."/>
            <person name="Klopp C."/>
            <person name="Thompson A.W."/>
            <person name="Robinson-Rechavi M."/>
            <person name="Braasch I."/>
            <person name="Lecointre G."/>
            <person name="Bobe J."/>
            <person name="Postlethwait J.H."/>
            <person name="Berthelot C."/>
            <person name="Roest Crollius H."/>
            <person name="Guiguen Y."/>
        </authorList>
    </citation>
    <scope>NUCLEOTIDE SEQUENCE</scope>
    <source>
        <strain evidence="2">NC1722</strain>
    </source>
</reference>
<organism evidence="2 3">
    <name type="scientific">Aldrovandia affinis</name>
    <dbReference type="NCBI Taxonomy" id="143900"/>
    <lineage>
        <taxon>Eukaryota</taxon>
        <taxon>Metazoa</taxon>
        <taxon>Chordata</taxon>
        <taxon>Craniata</taxon>
        <taxon>Vertebrata</taxon>
        <taxon>Euteleostomi</taxon>
        <taxon>Actinopterygii</taxon>
        <taxon>Neopterygii</taxon>
        <taxon>Teleostei</taxon>
        <taxon>Notacanthiformes</taxon>
        <taxon>Halosauridae</taxon>
        <taxon>Aldrovandia</taxon>
    </lineage>
</organism>
<keyword evidence="3" id="KW-1185">Reference proteome</keyword>
<name>A0AAD7SA99_9TELE</name>
<protein>
    <submittedName>
        <fullName evidence="2">Uncharacterized protein</fullName>
    </submittedName>
</protein>
<dbReference type="AlphaFoldDB" id="A0AAD7SA99"/>
<comment type="caution">
    <text evidence="2">The sequence shown here is derived from an EMBL/GenBank/DDBJ whole genome shotgun (WGS) entry which is preliminary data.</text>
</comment>